<dbReference type="EMBL" id="WHWB01034784">
    <property type="protein sequence ID" value="KAJ7404204.1"/>
    <property type="molecule type" value="Genomic_DNA"/>
</dbReference>
<accession>A0ABQ9CKP6</accession>
<evidence type="ECO:0000313" key="1">
    <source>
        <dbReference type="EMBL" id="KAJ7404204.1"/>
    </source>
</evidence>
<reference evidence="1" key="1">
    <citation type="submission" date="2019-10" db="EMBL/GenBank/DDBJ databases">
        <authorList>
            <person name="Soares A.E.R."/>
            <person name="Aleixo A."/>
            <person name="Schneider P."/>
            <person name="Miyaki C.Y."/>
            <person name="Schneider M.P."/>
            <person name="Mello C."/>
            <person name="Vasconcelos A.T.R."/>
        </authorList>
    </citation>
    <scope>NUCLEOTIDE SEQUENCE</scope>
    <source>
        <tissue evidence="1">Muscle</tissue>
    </source>
</reference>
<organism evidence="1 2">
    <name type="scientific">Willisornis vidua</name>
    <name type="common">Xingu scale-backed antbird</name>
    <dbReference type="NCBI Taxonomy" id="1566151"/>
    <lineage>
        <taxon>Eukaryota</taxon>
        <taxon>Metazoa</taxon>
        <taxon>Chordata</taxon>
        <taxon>Craniata</taxon>
        <taxon>Vertebrata</taxon>
        <taxon>Euteleostomi</taxon>
        <taxon>Archelosauria</taxon>
        <taxon>Archosauria</taxon>
        <taxon>Dinosauria</taxon>
        <taxon>Saurischia</taxon>
        <taxon>Theropoda</taxon>
        <taxon>Coelurosauria</taxon>
        <taxon>Aves</taxon>
        <taxon>Neognathae</taxon>
        <taxon>Neoaves</taxon>
        <taxon>Telluraves</taxon>
        <taxon>Australaves</taxon>
        <taxon>Passeriformes</taxon>
        <taxon>Thamnophilidae</taxon>
        <taxon>Willisornis</taxon>
    </lineage>
</organism>
<keyword evidence="2" id="KW-1185">Reference proteome</keyword>
<protein>
    <submittedName>
        <fullName evidence="1">Uncharacterized protein</fullName>
    </submittedName>
</protein>
<gene>
    <name evidence="1" type="ORF">WISP_146957</name>
</gene>
<name>A0ABQ9CKP6_9PASS</name>
<evidence type="ECO:0000313" key="2">
    <source>
        <dbReference type="Proteomes" id="UP001145742"/>
    </source>
</evidence>
<sequence>MLEQFVKNCSLLEGLMLEHFVEDCLTWEGPHAGVGEECEESPTEEEGVAEITCDELAATLISLSPVPPLRNRDSQLWTIGALQIRGYEDLLQSCEVSTIIFLND</sequence>
<comment type="caution">
    <text evidence="1">The sequence shown here is derived from an EMBL/GenBank/DDBJ whole genome shotgun (WGS) entry which is preliminary data.</text>
</comment>
<proteinExistence type="predicted"/>
<dbReference type="Proteomes" id="UP001145742">
    <property type="component" value="Unassembled WGS sequence"/>
</dbReference>